<dbReference type="Pfam" id="PF01926">
    <property type="entry name" value="MMR_HSR1"/>
    <property type="match status" value="1"/>
</dbReference>
<organism evidence="10 11">
    <name type="scientific">Marinicauda pacifica</name>
    <dbReference type="NCBI Taxonomy" id="1133559"/>
    <lineage>
        <taxon>Bacteria</taxon>
        <taxon>Pseudomonadati</taxon>
        <taxon>Pseudomonadota</taxon>
        <taxon>Alphaproteobacteria</taxon>
        <taxon>Maricaulales</taxon>
        <taxon>Maricaulaceae</taxon>
        <taxon>Marinicauda</taxon>
    </lineage>
</organism>
<proteinExistence type="inferred from homology"/>
<keyword evidence="11" id="KW-1185">Reference proteome</keyword>
<feature type="binding site" evidence="7">
    <location>
        <begin position="249"/>
        <end position="255"/>
    </location>
    <ligand>
        <name>GTP</name>
        <dbReference type="ChEBI" id="CHEBI:37565"/>
    </ligand>
</feature>
<dbReference type="NCBIfam" id="TIGR00231">
    <property type="entry name" value="small_GTP"/>
    <property type="match status" value="1"/>
</dbReference>
<keyword evidence="2 7" id="KW-0819">tRNA processing</keyword>
<dbReference type="PANTHER" id="PTHR42714:SF2">
    <property type="entry name" value="TRNA MODIFICATION GTPASE GTPBP3, MITOCHONDRIAL"/>
    <property type="match status" value="1"/>
</dbReference>
<dbReference type="InterPro" id="IPR031168">
    <property type="entry name" value="G_TrmE"/>
</dbReference>
<comment type="similarity">
    <text evidence="1 7 8">Belongs to the TRAFAC class TrmE-Era-EngA-EngB-Septin-like GTPase superfamily. TrmE GTPase family.</text>
</comment>
<dbReference type="CDD" id="cd14858">
    <property type="entry name" value="TrmE_N"/>
    <property type="match status" value="1"/>
</dbReference>
<dbReference type="Gene3D" id="3.40.50.300">
    <property type="entry name" value="P-loop containing nucleotide triphosphate hydrolases"/>
    <property type="match status" value="1"/>
</dbReference>
<comment type="cofactor">
    <cofactor evidence="7">
        <name>K(+)</name>
        <dbReference type="ChEBI" id="CHEBI:29103"/>
    </cofactor>
    <text evidence="7">Binds 1 potassium ion per subunit.</text>
</comment>
<evidence type="ECO:0000256" key="3">
    <source>
        <dbReference type="ARBA" id="ARBA00022741"/>
    </source>
</evidence>
<dbReference type="GO" id="GO:0030488">
    <property type="term" value="P:tRNA methylation"/>
    <property type="evidence" value="ECO:0007669"/>
    <property type="project" value="TreeGrafter"/>
</dbReference>
<dbReference type="GO" id="GO:0046872">
    <property type="term" value="F:metal ion binding"/>
    <property type="evidence" value="ECO:0007669"/>
    <property type="project" value="UniProtKB-KW"/>
</dbReference>
<dbReference type="NCBIfam" id="TIGR00450">
    <property type="entry name" value="mnmE_trmE_thdF"/>
    <property type="match status" value="1"/>
</dbReference>
<evidence type="ECO:0000256" key="5">
    <source>
        <dbReference type="ARBA" id="ARBA00022958"/>
    </source>
</evidence>
<protein>
    <recommendedName>
        <fullName evidence="7">tRNA modification GTPase MnmE</fullName>
        <ecNumber evidence="7">3.6.-.-</ecNumber>
    </recommendedName>
</protein>
<dbReference type="EC" id="3.6.-.-" evidence="7"/>
<sequence>MSDTIFALASAPGRAGVAVLRVSGPQAGAVLDGLISGTRPAPRAAALRDLRAPDAPTPDATIIDRGLVLWFPGPASFTGEDCAEFHVHGGPAVVSAMSEALLAAGARPAEPGEFTRRAFENDKMDLTEAEGLADLVDAETEGQRAQALSQMTGALKSLYEDWREQLITILAAIEGEIDFPDEDDVPDALSHTGAAPLGALIEALRDHLADERRGERVREGFTIALIGEPNAGKSSILNALARREAAIVTDIPGTTRDVVEVRQVRSGFPVILADTAGLREAADAVEAEGVRRALARAEDADLRIAVIDVSRETAEQWRALQPRLRAGDLIALNKADLEPGDASAGLSDADAARMVRVSAKTSAGLDALEGLIDEIVFERLGSRETPALSRARHRRAVGEALEALERARAQLGVHPELAGADLHLAVRALESLTGRVDVEDVLDRVFSQFCIGK</sequence>
<dbReference type="EMBL" id="SRXV01000003">
    <property type="protein sequence ID" value="TGY92481.1"/>
    <property type="molecule type" value="Genomic_DNA"/>
</dbReference>
<evidence type="ECO:0000256" key="1">
    <source>
        <dbReference type="ARBA" id="ARBA00011043"/>
    </source>
</evidence>
<evidence type="ECO:0000256" key="2">
    <source>
        <dbReference type="ARBA" id="ARBA00022694"/>
    </source>
</evidence>
<dbReference type="InterPro" id="IPR004520">
    <property type="entry name" value="GTPase_MnmE"/>
</dbReference>
<dbReference type="CDD" id="cd04164">
    <property type="entry name" value="trmE"/>
    <property type="match status" value="1"/>
</dbReference>
<dbReference type="GO" id="GO:0002098">
    <property type="term" value="P:tRNA wobble uridine modification"/>
    <property type="evidence" value="ECO:0007669"/>
    <property type="project" value="TreeGrafter"/>
</dbReference>
<feature type="binding site" evidence="7">
    <location>
        <position position="249"/>
    </location>
    <ligand>
        <name>K(+)</name>
        <dbReference type="ChEBI" id="CHEBI:29103"/>
    </ligand>
</feature>
<feature type="binding site" evidence="7">
    <location>
        <position position="453"/>
    </location>
    <ligand>
        <name>(6S)-5-formyl-5,6,7,8-tetrahydrofolate</name>
        <dbReference type="ChEBI" id="CHEBI:57457"/>
    </ligand>
</feature>
<feature type="binding site" evidence="7">
    <location>
        <begin position="333"/>
        <end position="336"/>
    </location>
    <ligand>
        <name>GTP</name>
        <dbReference type="ChEBI" id="CHEBI:37565"/>
    </ligand>
</feature>
<dbReference type="InterPro" id="IPR027368">
    <property type="entry name" value="MnmE_dom2"/>
</dbReference>
<dbReference type="Pfam" id="PF10396">
    <property type="entry name" value="TrmE_N"/>
    <property type="match status" value="1"/>
</dbReference>
<reference evidence="10 11" key="1">
    <citation type="journal article" date="2013" name="Int. J. Syst. Evol. Microbiol.">
        <title>Marinicauda pacifica gen. nov., sp. nov., a prosthecate alphaproteobacterium of the family Hyphomonadaceae isolated from deep seawater.</title>
        <authorList>
            <person name="Zhang X.Y."/>
            <person name="Li G.W."/>
            <person name="Wang C.S."/>
            <person name="Zhang Y.J."/>
            <person name="Xu X.W."/>
            <person name="Li H."/>
            <person name="Liu A."/>
            <person name="Liu C."/>
            <person name="Xie B.B."/>
            <person name="Qin Q.L."/>
            <person name="Xu Z."/>
            <person name="Chen X.L."/>
            <person name="Zhou B.C."/>
            <person name="Zhang Y.Z."/>
        </authorList>
    </citation>
    <scope>NUCLEOTIDE SEQUENCE [LARGE SCALE GENOMIC DNA]</scope>
    <source>
        <strain evidence="10 11">P-1 km-3</strain>
    </source>
</reference>
<comment type="subcellular location">
    <subcellularLocation>
        <location evidence="7">Cytoplasm</location>
    </subcellularLocation>
</comment>
<accession>A0A4S2HA94</accession>
<gene>
    <name evidence="7 10" type="primary">mnmE</name>
    <name evidence="7" type="synonym">trmE</name>
    <name evidence="10" type="ORF">E5162_12655</name>
</gene>
<dbReference type="RefSeq" id="WP_135945616.1">
    <property type="nucleotide sequence ID" value="NZ_BMEI01000003.1"/>
</dbReference>
<dbReference type="InterPro" id="IPR005225">
    <property type="entry name" value="Small_GTP-bd"/>
</dbReference>
<dbReference type="PANTHER" id="PTHR42714">
    <property type="entry name" value="TRNA MODIFICATION GTPASE GTPBP3"/>
    <property type="match status" value="1"/>
</dbReference>
<dbReference type="InterPro" id="IPR018948">
    <property type="entry name" value="GTP-bd_TrmE_N"/>
</dbReference>
<dbReference type="Pfam" id="PF12631">
    <property type="entry name" value="MnmE_helical"/>
    <property type="match status" value="1"/>
</dbReference>
<evidence type="ECO:0000256" key="8">
    <source>
        <dbReference type="RuleBase" id="RU003313"/>
    </source>
</evidence>
<dbReference type="GO" id="GO:0003924">
    <property type="term" value="F:GTPase activity"/>
    <property type="evidence" value="ECO:0007669"/>
    <property type="project" value="UniProtKB-UniRule"/>
</dbReference>
<evidence type="ECO:0000256" key="7">
    <source>
        <dbReference type="HAMAP-Rule" id="MF_00379"/>
    </source>
</evidence>
<dbReference type="AlphaFoldDB" id="A0A4S2HA94"/>
<keyword evidence="5 7" id="KW-0630">Potassium</keyword>
<comment type="caution">
    <text evidence="7">Lacks conserved residue(s) required for the propagation of feature annotation.</text>
</comment>
<dbReference type="Gene3D" id="3.30.1360.120">
    <property type="entry name" value="Probable tRNA modification gtpase trme, domain 1"/>
    <property type="match status" value="1"/>
</dbReference>
<dbReference type="InterPro" id="IPR025867">
    <property type="entry name" value="MnmE_helical"/>
</dbReference>
<dbReference type="Proteomes" id="UP000305451">
    <property type="component" value="Unassembled WGS sequence"/>
</dbReference>
<dbReference type="GO" id="GO:0005525">
    <property type="term" value="F:GTP binding"/>
    <property type="evidence" value="ECO:0007669"/>
    <property type="project" value="UniProtKB-UniRule"/>
</dbReference>
<dbReference type="InterPro" id="IPR027266">
    <property type="entry name" value="TrmE/GcvT-like"/>
</dbReference>
<comment type="subunit">
    <text evidence="7">Homodimer. Heterotetramer of two MnmE and two MnmG subunits.</text>
</comment>
<dbReference type="InterPro" id="IPR006073">
    <property type="entry name" value="GTP-bd"/>
</dbReference>
<feature type="binding site" evidence="7">
    <location>
        <begin position="230"/>
        <end position="235"/>
    </location>
    <ligand>
        <name>GTP</name>
        <dbReference type="ChEBI" id="CHEBI:37565"/>
    </ligand>
</feature>
<dbReference type="HAMAP" id="MF_00379">
    <property type="entry name" value="GTPase_MnmE"/>
    <property type="match status" value="1"/>
</dbReference>
<feature type="domain" description="TrmE-type G" evidence="9">
    <location>
        <begin position="220"/>
        <end position="377"/>
    </location>
</feature>
<dbReference type="Gene3D" id="1.20.120.430">
    <property type="entry name" value="tRNA modification GTPase MnmE domain 2"/>
    <property type="match status" value="1"/>
</dbReference>
<evidence type="ECO:0000313" key="11">
    <source>
        <dbReference type="Proteomes" id="UP000305451"/>
    </source>
</evidence>
<comment type="function">
    <text evidence="7">Exhibits a very high intrinsic GTPase hydrolysis rate. Involved in the addition of a carboxymethylaminomethyl (cmnm) group at the wobble position (U34) of certain tRNAs, forming tRNA-cmnm(5)s(2)U34.</text>
</comment>
<evidence type="ECO:0000256" key="4">
    <source>
        <dbReference type="ARBA" id="ARBA00022801"/>
    </source>
</evidence>
<dbReference type="GO" id="GO:0005737">
    <property type="term" value="C:cytoplasm"/>
    <property type="evidence" value="ECO:0007669"/>
    <property type="project" value="UniProtKB-SubCell"/>
</dbReference>
<dbReference type="OrthoDB" id="9805918at2"/>
<evidence type="ECO:0000313" key="10">
    <source>
        <dbReference type="EMBL" id="TGY92481.1"/>
    </source>
</evidence>
<feature type="binding site" evidence="7">
    <location>
        <position position="234"/>
    </location>
    <ligand>
        <name>Mg(2+)</name>
        <dbReference type="ChEBI" id="CHEBI:18420"/>
    </ligand>
</feature>
<feature type="binding site" evidence="7">
    <location>
        <begin position="274"/>
        <end position="277"/>
    </location>
    <ligand>
        <name>GTP</name>
        <dbReference type="ChEBI" id="CHEBI:37565"/>
    </ligand>
</feature>
<dbReference type="FunFam" id="3.30.1360.120:FF:000007">
    <property type="entry name" value="tRNA modification GTPase GTPBP3, mitochondrial"/>
    <property type="match status" value="1"/>
</dbReference>
<keyword evidence="7" id="KW-0963">Cytoplasm</keyword>
<dbReference type="PROSITE" id="PS51709">
    <property type="entry name" value="G_TRME"/>
    <property type="match status" value="1"/>
</dbReference>
<dbReference type="SUPFAM" id="SSF116878">
    <property type="entry name" value="TrmE connector domain"/>
    <property type="match status" value="1"/>
</dbReference>
<feature type="binding site" evidence="7">
    <location>
        <position position="21"/>
    </location>
    <ligand>
        <name>(6S)-5-formyl-5,6,7,8-tetrahydrofolate</name>
        <dbReference type="ChEBI" id="CHEBI:57457"/>
    </ligand>
</feature>
<evidence type="ECO:0000256" key="6">
    <source>
        <dbReference type="ARBA" id="ARBA00023134"/>
    </source>
</evidence>
<dbReference type="SUPFAM" id="SSF52540">
    <property type="entry name" value="P-loop containing nucleoside triphosphate hydrolases"/>
    <property type="match status" value="1"/>
</dbReference>
<feature type="binding site" evidence="7">
    <location>
        <position position="254"/>
    </location>
    <ligand>
        <name>K(+)</name>
        <dbReference type="ChEBI" id="CHEBI:29103"/>
    </ligand>
</feature>
<dbReference type="InterPro" id="IPR027417">
    <property type="entry name" value="P-loop_NTPase"/>
</dbReference>
<feature type="binding site" evidence="7">
    <location>
        <position position="255"/>
    </location>
    <ligand>
        <name>Mg(2+)</name>
        <dbReference type="ChEBI" id="CHEBI:18420"/>
    </ligand>
</feature>
<feature type="binding site" evidence="7">
    <location>
        <position position="251"/>
    </location>
    <ligand>
        <name>K(+)</name>
        <dbReference type="ChEBI" id="CHEBI:29103"/>
    </ligand>
</feature>
<comment type="caution">
    <text evidence="10">The sequence shown here is derived from an EMBL/GenBank/DDBJ whole genome shotgun (WGS) entry which is preliminary data.</text>
</comment>
<name>A0A4S2HA94_9PROT</name>
<feature type="binding site" evidence="7">
    <location>
        <position position="230"/>
    </location>
    <ligand>
        <name>K(+)</name>
        <dbReference type="ChEBI" id="CHEBI:29103"/>
    </ligand>
</feature>
<feature type="binding site" evidence="7">
    <location>
        <position position="84"/>
    </location>
    <ligand>
        <name>(6S)-5-formyl-5,6,7,8-tetrahydrofolate</name>
        <dbReference type="ChEBI" id="CHEBI:57457"/>
    </ligand>
</feature>
<keyword evidence="6 7" id="KW-0342">GTP-binding</keyword>
<evidence type="ECO:0000259" key="9">
    <source>
        <dbReference type="PROSITE" id="PS51709"/>
    </source>
</evidence>
<feature type="binding site" evidence="7">
    <location>
        <position position="123"/>
    </location>
    <ligand>
        <name>(6S)-5-formyl-5,6,7,8-tetrahydrofolate</name>
        <dbReference type="ChEBI" id="CHEBI:57457"/>
    </ligand>
</feature>
<keyword evidence="3 7" id="KW-0547">Nucleotide-binding</keyword>
<dbReference type="NCBIfam" id="NF003661">
    <property type="entry name" value="PRK05291.1-3"/>
    <property type="match status" value="1"/>
</dbReference>
<keyword evidence="7" id="KW-0460">Magnesium</keyword>
<keyword evidence="7" id="KW-0479">Metal-binding</keyword>
<keyword evidence="4 7" id="KW-0378">Hydrolase</keyword>
<dbReference type="PRINTS" id="PR00326">
    <property type="entry name" value="GTP1OBG"/>
</dbReference>